<dbReference type="EMBL" id="MCFF01000006">
    <property type="protein sequence ID" value="ORZ26729.1"/>
    <property type="molecule type" value="Genomic_DNA"/>
</dbReference>
<gene>
    <name evidence="2" type="ORF">BCR41DRAFT_347828</name>
</gene>
<organism evidence="2 3">
    <name type="scientific">Lobosporangium transversale</name>
    <dbReference type="NCBI Taxonomy" id="64571"/>
    <lineage>
        <taxon>Eukaryota</taxon>
        <taxon>Fungi</taxon>
        <taxon>Fungi incertae sedis</taxon>
        <taxon>Mucoromycota</taxon>
        <taxon>Mortierellomycotina</taxon>
        <taxon>Mortierellomycetes</taxon>
        <taxon>Mortierellales</taxon>
        <taxon>Mortierellaceae</taxon>
        <taxon>Lobosporangium</taxon>
    </lineage>
</organism>
<reference evidence="2 3" key="1">
    <citation type="submission" date="2016-07" db="EMBL/GenBank/DDBJ databases">
        <title>Pervasive Adenine N6-methylation of Active Genes in Fungi.</title>
        <authorList>
            <consortium name="DOE Joint Genome Institute"/>
            <person name="Mondo S.J."/>
            <person name="Dannebaum R.O."/>
            <person name="Kuo R.C."/>
            <person name="Labutti K."/>
            <person name="Haridas S."/>
            <person name="Kuo A."/>
            <person name="Salamov A."/>
            <person name="Ahrendt S.R."/>
            <person name="Lipzen A."/>
            <person name="Sullivan W."/>
            <person name="Andreopoulos W.B."/>
            <person name="Clum A."/>
            <person name="Lindquist E."/>
            <person name="Daum C."/>
            <person name="Ramamoorthy G.K."/>
            <person name="Gryganskyi A."/>
            <person name="Culley D."/>
            <person name="Magnuson J.K."/>
            <person name="James T.Y."/>
            <person name="O'Malley M.A."/>
            <person name="Stajich J.E."/>
            <person name="Spatafora J.W."/>
            <person name="Visel A."/>
            <person name="Grigoriev I.V."/>
        </authorList>
    </citation>
    <scope>NUCLEOTIDE SEQUENCE [LARGE SCALE GENOMIC DNA]</scope>
    <source>
        <strain evidence="2 3">NRRL 3116</strain>
    </source>
</reference>
<feature type="compositionally biased region" description="Polar residues" evidence="1">
    <location>
        <begin position="129"/>
        <end position="139"/>
    </location>
</feature>
<dbReference type="InterPro" id="IPR032675">
    <property type="entry name" value="LRR_dom_sf"/>
</dbReference>
<sequence length="574" mass="65024">MDTLPEECLLHLLSFVSLDRSSLYSLMFTSTTLFRLVAPILYRNPFGLLDGQAKRRQDLLYLLLRCTPDTLQSLPSNNHGATLLSPPLLDYLSFYKVHSEKHFYGVFSETMPLTLTGVALHPQGRKTQSRLAQSSGNPESRTKRAAASLNNLVEMNVPTSTAVAHNNRQGPSPPVDLHQLRTKIHLGLLGHTPENIHTISFSIHKISILEPLVNRLSGLVHLKLSKRNAPRALDGAVNFITIHRRLFTTLQEITLENERLAEPEDLSCLLQTMVEPRVIDVSHWKDASRYISRFPLQRCNTLIMHLIASTELSELNPSFLSTFTALHTIRMPVFHQSMFSWAAARKGSANEPMNKPTSHQSIAVENARYKSIRLYGKDGKLVPALTDAADAFRESLRELVGQSSFADPTTMVLSWDWLMPCLTRLDLEGTVAVNFDLNSLHYCSVLEELRLNIARKIPEAWDVQSKVKQLSNVSHCLRRLCLEGYWDFPDSALKQTLLPVLKRLHRLDLTWCRGPTTGCWIELLPQLTNLLWLALSTSEEKRDQLAYLKRRHKLSVEIDIALLFERNSVAPLSQ</sequence>
<dbReference type="GeneID" id="33565015"/>
<dbReference type="InParanoid" id="A0A1Y2GWT4"/>
<dbReference type="Gene3D" id="3.80.10.10">
    <property type="entry name" value="Ribonuclease Inhibitor"/>
    <property type="match status" value="1"/>
</dbReference>
<name>A0A1Y2GWT4_9FUNG</name>
<proteinExistence type="predicted"/>
<comment type="caution">
    <text evidence="2">The sequence shown here is derived from an EMBL/GenBank/DDBJ whole genome shotgun (WGS) entry which is preliminary data.</text>
</comment>
<dbReference type="OrthoDB" id="423607at2759"/>
<dbReference type="RefSeq" id="XP_021884492.1">
    <property type="nucleotide sequence ID" value="XM_022023171.1"/>
</dbReference>
<dbReference type="AlphaFoldDB" id="A0A1Y2GWT4"/>
<dbReference type="Proteomes" id="UP000193648">
    <property type="component" value="Unassembled WGS sequence"/>
</dbReference>
<dbReference type="SUPFAM" id="SSF52047">
    <property type="entry name" value="RNI-like"/>
    <property type="match status" value="1"/>
</dbReference>
<accession>A0A1Y2GWT4</accession>
<keyword evidence="3" id="KW-1185">Reference proteome</keyword>
<protein>
    <submittedName>
        <fullName evidence="2">Uncharacterized protein</fullName>
    </submittedName>
</protein>
<evidence type="ECO:0000313" key="3">
    <source>
        <dbReference type="Proteomes" id="UP000193648"/>
    </source>
</evidence>
<feature type="region of interest" description="Disordered" evidence="1">
    <location>
        <begin position="122"/>
        <end position="144"/>
    </location>
</feature>
<evidence type="ECO:0000313" key="2">
    <source>
        <dbReference type="EMBL" id="ORZ26729.1"/>
    </source>
</evidence>
<evidence type="ECO:0000256" key="1">
    <source>
        <dbReference type="SAM" id="MobiDB-lite"/>
    </source>
</evidence>